<accession>A0A9J7MCM7</accession>
<keyword evidence="3" id="KW-0812">Transmembrane</keyword>
<dbReference type="PANTHER" id="PTHR31859">
    <property type="entry name" value="TETRATRICOPEPTIDE REPEAT PROTEIN 39 FAMILY MEMBER"/>
    <property type="match status" value="1"/>
</dbReference>
<reference evidence="5" key="2">
    <citation type="submission" date="2025-08" db="UniProtKB">
        <authorList>
            <consortium name="RefSeq"/>
        </authorList>
    </citation>
    <scope>IDENTIFICATION</scope>
    <source>
        <strain evidence="5">S238N-H82</strain>
        <tissue evidence="5">Testes</tissue>
    </source>
</reference>
<dbReference type="GeneID" id="118431638"/>
<gene>
    <name evidence="5" type="primary">LOC118431638</name>
</gene>
<proteinExistence type="predicted"/>
<evidence type="ECO:0000256" key="1">
    <source>
        <dbReference type="ARBA" id="ARBA00022803"/>
    </source>
</evidence>
<sequence>MAEGATSPSGLGEGLTTNDSSSEEEQDCQFEDAVDRVNNLTQMDLPTAIAEAIEGLDLFLNCRFAQAKSLMQPWKDHSPYHALGYGTILFMQAMMTFEKEDIKQAVVNLKSAISVCNRYRRRESWLETLSQKKAQVNQLTEVEIHSELCYAECLLQRACLTFVEDESLINFVKGAIKIKNCHSCYKQCLYIMENRTWEDPALKVHFESGVRLGVGAFNVMISLLPGKILKLLEFVGFSGNKAFGLSQLQLGADLDSLRAPLCSLYLIGYHTVVLYILACHTSFVGYNFFSG</sequence>
<keyword evidence="3" id="KW-0472">Membrane</keyword>
<keyword evidence="3" id="KW-1133">Transmembrane helix</keyword>
<dbReference type="Proteomes" id="UP000001554">
    <property type="component" value="Chromosome 15"/>
</dbReference>
<evidence type="ECO:0000256" key="3">
    <source>
        <dbReference type="SAM" id="Phobius"/>
    </source>
</evidence>
<reference evidence="4" key="1">
    <citation type="journal article" date="2020" name="Nat. Ecol. Evol.">
        <title>Deeply conserved synteny resolves early events in vertebrate evolution.</title>
        <authorList>
            <person name="Simakov O."/>
            <person name="Marletaz F."/>
            <person name="Yue J.X."/>
            <person name="O'Connell B."/>
            <person name="Jenkins J."/>
            <person name="Brandt A."/>
            <person name="Calef R."/>
            <person name="Tung C.H."/>
            <person name="Huang T.K."/>
            <person name="Schmutz J."/>
            <person name="Satoh N."/>
            <person name="Yu J.K."/>
            <person name="Putnam N.H."/>
            <person name="Green R.E."/>
            <person name="Rokhsar D.S."/>
        </authorList>
    </citation>
    <scope>NUCLEOTIDE SEQUENCE [LARGE SCALE GENOMIC DNA]</scope>
    <source>
        <strain evidence="4">S238N-H82</strain>
    </source>
</reference>
<dbReference type="RefSeq" id="XP_035698773.1">
    <property type="nucleotide sequence ID" value="XM_035842880.1"/>
</dbReference>
<name>A0A9J7MCM7_BRAFL</name>
<evidence type="ECO:0000313" key="4">
    <source>
        <dbReference type="Proteomes" id="UP000001554"/>
    </source>
</evidence>
<organism evidence="4 5">
    <name type="scientific">Branchiostoma floridae</name>
    <name type="common">Florida lancelet</name>
    <name type="synonym">Amphioxus</name>
    <dbReference type="NCBI Taxonomy" id="7739"/>
    <lineage>
        <taxon>Eukaryota</taxon>
        <taxon>Metazoa</taxon>
        <taxon>Chordata</taxon>
        <taxon>Cephalochordata</taxon>
        <taxon>Leptocardii</taxon>
        <taxon>Amphioxiformes</taxon>
        <taxon>Branchiostomatidae</taxon>
        <taxon>Branchiostoma</taxon>
    </lineage>
</organism>
<dbReference type="PANTHER" id="PTHR31859:SF9">
    <property type="entry name" value="TETRATRICOPEPTIDE REPEAT PROTEIN 39B"/>
    <property type="match status" value="1"/>
</dbReference>
<dbReference type="KEGG" id="bfo:118431638"/>
<dbReference type="OMA" id="SYRECER"/>
<dbReference type="OrthoDB" id="43460at2759"/>
<feature type="region of interest" description="Disordered" evidence="2">
    <location>
        <begin position="1"/>
        <end position="29"/>
    </location>
</feature>
<dbReference type="Pfam" id="PF10300">
    <property type="entry name" value="Iml2-TPR_39"/>
    <property type="match status" value="1"/>
</dbReference>
<protein>
    <submittedName>
        <fullName evidence="5">Tetratricopeptide repeat protein 39B-like</fullName>
    </submittedName>
</protein>
<evidence type="ECO:0000313" key="5">
    <source>
        <dbReference type="RefSeq" id="XP_035698773.1"/>
    </source>
</evidence>
<dbReference type="InterPro" id="IPR019412">
    <property type="entry name" value="IML2/TPR_39"/>
</dbReference>
<keyword evidence="1" id="KW-0802">TPR repeat</keyword>
<dbReference type="AlphaFoldDB" id="A0A9J7MCM7"/>
<keyword evidence="4" id="KW-1185">Reference proteome</keyword>
<feature type="transmembrane region" description="Helical" evidence="3">
    <location>
        <begin position="264"/>
        <end position="289"/>
    </location>
</feature>
<evidence type="ECO:0000256" key="2">
    <source>
        <dbReference type="SAM" id="MobiDB-lite"/>
    </source>
</evidence>